<feature type="region of interest" description="Disordered" evidence="1">
    <location>
        <begin position="1"/>
        <end position="74"/>
    </location>
</feature>
<evidence type="ECO:0000256" key="1">
    <source>
        <dbReference type="SAM" id="MobiDB-lite"/>
    </source>
</evidence>
<dbReference type="Proteomes" id="UP001285441">
    <property type="component" value="Unassembled WGS sequence"/>
</dbReference>
<evidence type="ECO:0000313" key="4">
    <source>
        <dbReference type="Proteomes" id="UP001285441"/>
    </source>
</evidence>
<keyword evidence="2" id="KW-0812">Transmembrane</keyword>
<keyword evidence="4" id="KW-1185">Reference proteome</keyword>
<evidence type="ECO:0000313" key="3">
    <source>
        <dbReference type="EMBL" id="KAK3380809.1"/>
    </source>
</evidence>
<organism evidence="3 4">
    <name type="scientific">Podospora didyma</name>
    <dbReference type="NCBI Taxonomy" id="330526"/>
    <lineage>
        <taxon>Eukaryota</taxon>
        <taxon>Fungi</taxon>
        <taxon>Dikarya</taxon>
        <taxon>Ascomycota</taxon>
        <taxon>Pezizomycotina</taxon>
        <taxon>Sordariomycetes</taxon>
        <taxon>Sordariomycetidae</taxon>
        <taxon>Sordariales</taxon>
        <taxon>Podosporaceae</taxon>
        <taxon>Podospora</taxon>
    </lineage>
</organism>
<feature type="compositionally biased region" description="Low complexity" evidence="1">
    <location>
        <begin position="34"/>
        <end position="74"/>
    </location>
</feature>
<protein>
    <recommendedName>
        <fullName evidence="5">Apple domain-containing protein</fullName>
    </recommendedName>
</protein>
<feature type="transmembrane region" description="Helical" evidence="2">
    <location>
        <begin position="83"/>
        <end position="107"/>
    </location>
</feature>
<name>A0AAE0NG14_9PEZI</name>
<reference evidence="3" key="1">
    <citation type="journal article" date="2023" name="Mol. Phylogenet. Evol.">
        <title>Genome-scale phylogeny and comparative genomics of the fungal order Sordariales.</title>
        <authorList>
            <person name="Hensen N."/>
            <person name="Bonometti L."/>
            <person name="Westerberg I."/>
            <person name="Brannstrom I.O."/>
            <person name="Guillou S."/>
            <person name="Cros-Aarteil S."/>
            <person name="Calhoun S."/>
            <person name="Haridas S."/>
            <person name="Kuo A."/>
            <person name="Mondo S."/>
            <person name="Pangilinan J."/>
            <person name="Riley R."/>
            <person name="LaButti K."/>
            <person name="Andreopoulos B."/>
            <person name="Lipzen A."/>
            <person name="Chen C."/>
            <person name="Yan M."/>
            <person name="Daum C."/>
            <person name="Ng V."/>
            <person name="Clum A."/>
            <person name="Steindorff A."/>
            <person name="Ohm R.A."/>
            <person name="Martin F."/>
            <person name="Silar P."/>
            <person name="Natvig D.O."/>
            <person name="Lalanne C."/>
            <person name="Gautier V."/>
            <person name="Ament-Velasquez S.L."/>
            <person name="Kruys A."/>
            <person name="Hutchinson M.I."/>
            <person name="Powell A.J."/>
            <person name="Barry K."/>
            <person name="Miller A.N."/>
            <person name="Grigoriev I.V."/>
            <person name="Debuchy R."/>
            <person name="Gladieux P."/>
            <person name="Hiltunen Thoren M."/>
            <person name="Johannesson H."/>
        </authorList>
    </citation>
    <scope>NUCLEOTIDE SEQUENCE</scope>
    <source>
        <strain evidence="3">CBS 232.78</strain>
    </source>
</reference>
<gene>
    <name evidence="3" type="ORF">B0H63DRAFT_560655</name>
</gene>
<keyword evidence="2" id="KW-0472">Membrane</keyword>
<accession>A0AAE0NG14</accession>
<proteinExistence type="predicted"/>
<sequence>MDPRQQQHHMMEQQPPSQYYQLQDVPPVPPEKGPLPAAQYEQQYQQQQPYEQSYQPYRPPYSHTNPAASTAPSSSEVPIKRSIALIFLAVTALLFLCVIGLSAGLGVSQRNLQQAKSDLSSVEAIVSAAVAEAAAAGDDKTTVYVTPTPTAAAPTTAVQTSPTATPTVDCPKSNGTFVTSATGNKRFQRLCGLDYGGNGEAIDIGSVKTLNMNDCIDACAAKANCTGAGWGILTGDKGLGPQPCWMKMNLTKSHNATSDWGFAILVSKSST</sequence>
<reference evidence="3" key="2">
    <citation type="submission" date="2023-06" db="EMBL/GenBank/DDBJ databases">
        <authorList>
            <consortium name="Lawrence Berkeley National Laboratory"/>
            <person name="Haridas S."/>
            <person name="Hensen N."/>
            <person name="Bonometti L."/>
            <person name="Westerberg I."/>
            <person name="Brannstrom I.O."/>
            <person name="Guillou S."/>
            <person name="Cros-Aarteil S."/>
            <person name="Calhoun S."/>
            <person name="Kuo A."/>
            <person name="Mondo S."/>
            <person name="Pangilinan J."/>
            <person name="Riley R."/>
            <person name="LaButti K."/>
            <person name="Andreopoulos B."/>
            <person name="Lipzen A."/>
            <person name="Chen C."/>
            <person name="Yanf M."/>
            <person name="Daum C."/>
            <person name="Ng V."/>
            <person name="Clum A."/>
            <person name="Steindorff A."/>
            <person name="Ohm R."/>
            <person name="Martin F."/>
            <person name="Silar P."/>
            <person name="Natvig D."/>
            <person name="Lalanne C."/>
            <person name="Gautier V."/>
            <person name="Ament-velasquez S.L."/>
            <person name="Kruys A."/>
            <person name="Hutchinson M.I."/>
            <person name="Powell A.J."/>
            <person name="Barry K."/>
            <person name="Miller A.N."/>
            <person name="Grigoriev I.V."/>
            <person name="Debuchy R."/>
            <person name="Gladieux P."/>
            <person name="Thoren M.H."/>
            <person name="Johannesson H."/>
        </authorList>
    </citation>
    <scope>NUCLEOTIDE SEQUENCE</scope>
    <source>
        <strain evidence="3">CBS 232.78</strain>
    </source>
</reference>
<comment type="caution">
    <text evidence="3">The sequence shown here is derived from an EMBL/GenBank/DDBJ whole genome shotgun (WGS) entry which is preliminary data.</text>
</comment>
<dbReference type="EMBL" id="JAULSW010000005">
    <property type="protein sequence ID" value="KAK3380809.1"/>
    <property type="molecule type" value="Genomic_DNA"/>
</dbReference>
<dbReference type="AlphaFoldDB" id="A0AAE0NG14"/>
<evidence type="ECO:0008006" key="5">
    <source>
        <dbReference type="Google" id="ProtNLM"/>
    </source>
</evidence>
<evidence type="ECO:0000256" key="2">
    <source>
        <dbReference type="SAM" id="Phobius"/>
    </source>
</evidence>
<keyword evidence="2" id="KW-1133">Transmembrane helix</keyword>
<feature type="compositionally biased region" description="Basic and acidic residues" evidence="1">
    <location>
        <begin position="1"/>
        <end position="11"/>
    </location>
</feature>